<dbReference type="NCBIfam" id="TIGR00055">
    <property type="entry name" value="uppS"/>
    <property type="match status" value="1"/>
</dbReference>
<dbReference type="PANTHER" id="PTHR10291">
    <property type="entry name" value="DEHYDRODOLICHYL DIPHOSPHATE SYNTHASE FAMILY MEMBER"/>
    <property type="match status" value="1"/>
</dbReference>
<name>G3MQD5_AMBMU</name>
<dbReference type="GO" id="GO:0016094">
    <property type="term" value="P:polyprenol biosynthetic process"/>
    <property type="evidence" value="ECO:0007669"/>
    <property type="project" value="TreeGrafter"/>
</dbReference>
<dbReference type="GO" id="GO:1904423">
    <property type="term" value="C:dehydrodolichyl diphosphate synthase complex"/>
    <property type="evidence" value="ECO:0007669"/>
    <property type="project" value="TreeGrafter"/>
</dbReference>
<evidence type="ECO:0000256" key="3">
    <source>
        <dbReference type="ARBA" id="ARBA00047353"/>
    </source>
</evidence>
<evidence type="ECO:0000256" key="2">
    <source>
        <dbReference type="ARBA" id="ARBA00022679"/>
    </source>
</evidence>
<protein>
    <recommendedName>
        <fullName evidence="4">Alkyl transferase</fullName>
        <ecNumber evidence="4">2.5.1.-</ecNumber>
    </recommendedName>
</protein>
<dbReference type="Pfam" id="PF01255">
    <property type="entry name" value="Prenyltransf"/>
    <property type="match status" value="1"/>
</dbReference>
<comment type="catalytic activity">
    <reaction evidence="3">
        <text>n isopentenyl diphosphate + (2E,6E)-farnesyl diphosphate = a di-trans,poly-cis-polyprenyl diphosphate + n diphosphate</text>
        <dbReference type="Rhea" id="RHEA:53008"/>
        <dbReference type="Rhea" id="RHEA-COMP:19494"/>
        <dbReference type="ChEBI" id="CHEBI:33019"/>
        <dbReference type="ChEBI" id="CHEBI:128769"/>
        <dbReference type="ChEBI" id="CHEBI:136960"/>
        <dbReference type="ChEBI" id="CHEBI:175763"/>
        <dbReference type="EC" id="2.5.1.87"/>
    </reaction>
</comment>
<dbReference type="AlphaFoldDB" id="G3MQD5"/>
<dbReference type="PANTHER" id="PTHR10291:SF43">
    <property type="entry name" value="DEHYDRODOLICHYL DIPHOSPHATE SYNTHASE COMPLEX SUBUNIT DHDDS"/>
    <property type="match status" value="1"/>
</dbReference>
<dbReference type="GO" id="GO:0045547">
    <property type="term" value="F:ditrans,polycis-polyprenyl diphosphate synthase [(2E,6E)-farnesyl diphosphate specific] activity"/>
    <property type="evidence" value="ECO:0007669"/>
    <property type="project" value="UniProtKB-EC"/>
</dbReference>
<dbReference type="EMBL" id="JO844086">
    <property type="protein sequence ID" value="AEO35703.1"/>
    <property type="molecule type" value="mRNA"/>
</dbReference>
<dbReference type="CDD" id="cd00475">
    <property type="entry name" value="Cis_IPPS"/>
    <property type="match status" value="1"/>
</dbReference>
<dbReference type="SUPFAM" id="SSF64005">
    <property type="entry name" value="Undecaprenyl diphosphate synthase"/>
    <property type="match status" value="1"/>
</dbReference>
<proteinExistence type="evidence at transcript level"/>
<comment type="similarity">
    <text evidence="1 4">Belongs to the UPP synthase family.</text>
</comment>
<keyword evidence="2 4" id="KW-0808">Transferase</keyword>
<organism evidence="5">
    <name type="scientific">Amblyomma maculatum</name>
    <name type="common">Gulf Coast tick</name>
    <dbReference type="NCBI Taxonomy" id="34609"/>
    <lineage>
        <taxon>Eukaryota</taxon>
        <taxon>Metazoa</taxon>
        <taxon>Ecdysozoa</taxon>
        <taxon>Arthropoda</taxon>
        <taxon>Chelicerata</taxon>
        <taxon>Arachnida</taxon>
        <taxon>Acari</taxon>
        <taxon>Parasitiformes</taxon>
        <taxon>Ixodida</taxon>
        <taxon>Ixodoidea</taxon>
        <taxon>Ixodidae</taxon>
        <taxon>Amblyomminae</taxon>
        <taxon>Amblyomma</taxon>
    </lineage>
</organism>
<dbReference type="InterPro" id="IPR036424">
    <property type="entry name" value="UPP_synth-like_sf"/>
</dbReference>
<dbReference type="GO" id="GO:0005783">
    <property type="term" value="C:endoplasmic reticulum"/>
    <property type="evidence" value="ECO:0007669"/>
    <property type="project" value="TreeGrafter"/>
</dbReference>
<dbReference type="InterPro" id="IPR001441">
    <property type="entry name" value="UPP_synth-like"/>
</dbReference>
<evidence type="ECO:0000256" key="1">
    <source>
        <dbReference type="ARBA" id="ARBA00005432"/>
    </source>
</evidence>
<dbReference type="Gene3D" id="3.40.1180.10">
    <property type="entry name" value="Decaprenyl diphosphate synthase-like"/>
    <property type="match status" value="1"/>
</dbReference>
<reference evidence="5" key="1">
    <citation type="journal article" date="2011" name="PLoS ONE">
        <title>A deep insight into the sialotranscriptome of the gulf coast tick, Amblyomma maculatum.</title>
        <authorList>
            <person name="Karim S."/>
            <person name="Singh P."/>
            <person name="Ribeiro J.M."/>
        </authorList>
    </citation>
    <scope>NUCLEOTIDE SEQUENCE</scope>
    <source>
        <tissue evidence="5">Salivary gland</tissue>
    </source>
</reference>
<sequence>MAGRADHIHEALPNKIVCVENSSQGDYSAELSETGPPSVPDETSEGASSWKVEMKWYQKLVLWILCQGSCPRHVAFLPDGNRRYSRRKGIPLVQAYGETVRNLMLMCDWLLRLNIRNITTFLISTRNVNRSSDELEAMLKTTDRFCSRTICNINGFQQRGLRHRWVGELESLPDELSTKAAQLELGTSGIIENATCTFCIVHNSKRLLNRMAGELARAVRKGVIRTEDITSGLIDDYLAIAEVPECDLWFRSSGEVRFSELIAIQSGYAYVHFEPKLWLSVRFWDFVQAILAFQIHWPSIKTIQKKHFEEQKSRSAYMDLDQTIRQRAFLRHVEVKRMEYIHQLSTGLHCKKREK</sequence>
<dbReference type="EC" id="2.5.1.-" evidence="4"/>
<accession>G3MQD5</accession>
<evidence type="ECO:0000256" key="4">
    <source>
        <dbReference type="RuleBase" id="RU363018"/>
    </source>
</evidence>
<evidence type="ECO:0000313" key="5">
    <source>
        <dbReference type="EMBL" id="AEO35703.1"/>
    </source>
</evidence>